<gene>
    <name evidence="3" type="ORF">GQ43DRAFT_452245</name>
</gene>
<evidence type="ECO:0000313" key="4">
    <source>
        <dbReference type="Proteomes" id="UP000799536"/>
    </source>
</evidence>
<dbReference type="SMART" id="SM00220">
    <property type="entry name" value="S_TKc"/>
    <property type="match status" value="1"/>
</dbReference>
<dbReference type="PANTHER" id="PTHR44305:SF24">
    <property type="entry name" value="TYROSINE-PROTEIN KINASE C03B1.5-RELATED"/>
    <property type="match status" value="1"/>
</dbReference>
<reference evidence="3" key="1">
    <citation type="journal article" date="2020" name="Stud. Mycol.">
        <title>101 Dothideomycetes genomes: a test case for predicting lifestyles and emergence of pathogens.</title>
        <authorList>
            <person name="Haridas S."/>
            <person name="Albert R."/>
            <person name="Binder M."/>
            <person name="Bloem J."/>
            <person name="Labutti K."/>
            <person name="Salamov A."/>
            <person name="Andreopoulos B."/>
            <person name="Baker S."/>
            <person name="Barry K."/>
            <person name="Bills G."/>
            <person name="Bluhm B."/>
            <person name="Cannon C."/>
            <person name="Castanera R."/>
            <person name="Culley D."/>
            <person name="Daum C."/>
            <person name="Ezra D."/>
            <person name="Gonzalez J."/>
            <person name="Henrissat B."/>
            <person name="Kuo A."/>
            <person name="Liang C."/>
            <person name="Lipzen A."/>
            <person name="Lutzoni F."/>
            <person name="Magnuson J."/>
            <person name="Mondo S."/>
            <person name="Nolan M."/>
            <person name="Ohm R."/>
            <person name="Pangilinan J."/>
            <person name="Park H.-J."/>
            <person name="Ramirez L."/>
            <person name="Alfaro M."/>
            <person name="Sun H."/>
            <person name="Tritt A."/>
            <person name="Yoshinaga Y."/>
            <person name="Zwiers L.-H."/>
            <person name="Turgeon B."/>
            <person name="Goodwin S."/>
            <person name="Spatafora J."/>
            <person name="Crous P."/>
            <person name="Grigoriev I."/>
        </authorList>
    </citation>
    <scope>NUCLEOTIDE SEQUENCE</scope>
    <source>
        <strain evidence="3">ATCC 74209</strain>
    </source>
</reference>
<dbReference type="EMBL" id="ML994357">
    <property type="protein sequence ID" value="KAF2196601.1"/>
    <property type="molecule type" value="Genomic_DNA"/>
</dbReference>
<keyword evidence="3" id="KW-0808">Transferase</keyword>
<accession>A0A9P4JEX8</accession>
<dbReference type="PROSITE" id="PS50011">
    <property type="entry name" value="PROTEIN_KINASE_DOM"/>
    <property type="match status" value="1"/>
</dbReference>
<dbReference type="AlphaFoldDB" id="A0A9P4JEX8"/>
<feature type="compositionally biased region" description="Polar residues" evidence="1">
    <location>
        <begin position="123"/>
        <end position="133"/>
    </location>
</feature>
<feature type="compositionally biased region" description="Low complexity" evidence="1">
    <location>
        <begin position="83"/>
        <end position="120"/>
    </location>
</feature>
<dbReference type="SUPFAM" id="SSF56112">
    <property type="entry name" value="Protein kinase-like (PK-like)"/>
    <property type="match status" value="1"/>
</dbReference>
<keyword evidence="3" id="KW-0418">Kinase</keyword>
<dbReference type="OrthoDB" id="4062651at2759"/>
<dbReference type="GO" id="GO:0005524">
    <property type="term" value="F:ATP binding"/>
    <property type="evidence" value="ECO:0007669"/>
    <property type="project" value="InterPro"/>
</dbReference>
<dbReference type="InterPro" id="IPR011009">
    <property type="entry name" value="Kinase-like_dom_sf"/>
</dbReference>
<evidence type="ECO:0000313" key="3">
    <source>
        <dbReference type="EMBL" id="KAF2196601.1"/>
    </source>
</evidence>
<dbReference type="Gene3D" id="1.10.510.10">
    <property type="entry name" value="Transferase(Phosphotransferase) domain 1"/>
    <property type="match status" value="1"/>
</dbReference>
<dbReference type="InterPro" id="IPR053083">
    <property type="entry name" value="TF_kinase-domain_protein"/>
</dbReference>
<sequence>MSPLSSWCSARPTTQMETDSLRAVLFSYIHPNLLLPGSNFLSLSVCPPTLLFLKLYQLNHTFSMVNLHEEPPWHFNRGPPSPTASSVSSTTSRSATPTTSNNPWSSIMTSPSSTNSSPKESPNRTPQYHSRSATPVAPQPMRPINLSTGFVPMSPQSMSGESLRGSEYPGSPPNFPGSPNPYRQSMVSLPPLNGFVTPAVLTQYQRLYPDLLRRQGLEKGTQQRAYLWALSNPKTALLLGLCDDIASWPKAVIFGLSDTNMPFSEADLHGIAANPRKAIDTQWQVTSKELPQNGSHVEFNFRETVPLQQLHVVRSSGSPEKSIDRVRFLGGSDDRIYIRKRLIFTRPSQKATLMKQIQDFKQLEHKNLAKIVCSYSQPSVIGLVSAASQYTLDDYLSTQGDLNRPRQLLDWMNDLSQALEYLHAQSITHRSIRPRKILIDGNRIYLAPFGIGTHHDGPSPTVVTPQRLDQLSSYFQDQSYIYAAPEALVSRGKKPGRPADVFSLGCVFLSMMTVVQNQSLSAFTEWRASGTQDASFHANFERVASWRARLYAAATSVTRGGSVGMGRKEQQLRLEKFLLELIERMIRSDPSERVKMRKLVPFLAKWGDGKGMGGRRRSSGWEWQPGSRWEWKQFTAGD</sequence>
<evidence type="ECO:0000256" key="1">
    <source>
        <dbReference type="SAM" id="MobiDB-lite"/>
    </source>
</evidence>
<dbReference type="InterPro" id="IPR000719">
    <property type="entry name" value="Prot_kinase_dom"/>
</dbReference>
<keyword evidence="4" id="KW-1185">Reference proteome</keyword>
<evidence type="ECO:0000259" key="2">
    <source>
        <dbReference type="PROSITE" id="PS50011"/>
    </source>
</evidence>
<dbReference type="GO" id="GO:0004672">
    <property type="term" value="F:protein kinase activity"/>
    <property type="evidence" value="ECO:0007669"/>
    <property type="project" value="InterPro"/>
</dbReference>
<organism evidence="3 4">
    <name type="scientific">Delitschia confertaspora ATCC 74209</name>
    <dbReference type="NCBI Taxonomy" id="1513339"/>
    <lineage>
        <taxon>Eukaryota</taxon>
        <taxon>Fungi</taxon>
        <taxon>Dikarya</taxon>
        <taxon>Ascomycota</taxon>
        <taxon>Pezizomycotina</taxon>
        <taxon>Dothideomycetes</taxon>
        <taxon>Pleosporomycetidae</taxon>
        <taxon>Pleosporales</taxon>
        <taxon>Delitschiaceae</taxon>
        <taxon>Delitschia</taxon>
    </lineage>
</organism>
<dbReference type="CDD" id="cd00180">
    <property type="entry name" value="PKc"/>
    <property type="match status" value="1"/>
</dbReference>
<feature type="domain" description="Protein kinase" evidence="2">
    <location>
        <begin position="299"/>
        <end position="603"/>
    </location>
</feature>
<comment type="caution">
    <text evidence="3">The sequence shown here is derived from an EMBL/GenBank/DDBJ whole genome shotgun (WGS) entry which is preliminary data.</text>
</comment>
<protein>
    <submittedName>
        <fullName evidence="3">Kinase-like protein</fullName>
    </submittedName>
</protein>
<dbReference type="Proteomes" id="UP000799536">
    <property type="component" value="Unassembled WGS sequence"/>
</dbReference>
<dbReference type="PANTHER" id="PTHR44305">
    <property type="entry name" value="SI:DKEY-192D15.2-RELATED"/>
    <property type="match status" value="1"/>
</dbReference>
<feature type="region of interest" description="Disordered" evidence="1">
    <location>
        <begin position="75"/>
        <end position="171"/>
    </location>
</feature>
<dbReference type="Pfam" id="PF00069">
    <property type="entry name" value="Pkinase"/>
    <property type="match status" value="1"/>
</dbReference>
<proteinExistence type="predicted"/>
<name>A0A9P4JEX8_9PLEO</name>